<sequence length="1036" mass="110285">MAVVRYLMLAAVGGALWSAAAHAQATGTISGRVVDSTAQQPITNATIAIVGTQRGTLTRNDGGFVMSGIPSGTIRVRAARIGFTAQEQEVTVPSGGTVSVSFALHPVAAVLSEIVTVGYGTQRREAITGSVATVKAEDANVGVVPNAQAMLSARVAGVNVTLNNGEPGAGAQIRIRGGTSLSASNDPLYVVDGVPLQNDQTVATGGANGVGGSLPRSPLNAISPDDIASITVLKDASATAIYGSRGANGVVLIETKRGATGRNSSNMEYDGYVAAAAPSSKLGFLSGNEYRAFVTQQAAAGIVPQSTVAALGNANTNWEDEITRTSLSQNHSLSFSGGSAATQYRASLNYFDQNGVVIDNGLQRYQARLNAQNQSLNGKLQLGANLMASRVNNRYLAFENTGGFTGGVFTNVAVFNPTFPVIDPKTGKYYELGAGSQSVRNPVALAAQVDDRAPENRVLGNVSGSLSLLSSLTAKTTVGVDYAGSVRRTFLPRDNPVGAQTNGLARQEDRDLTNINFQQLLTWTPHFSDAHEIDVVGGYEYTKFDNTGFTAESHDFITNAFSVYNLGAGVQASSPPPGSYREQSLLASFFGRMNYGYHNKYFLTGVLRYDGSSRLAKGNEWALFPAVSASWHLSEEGFMKGNFFSNLNLRAGWGRQGNQAVRPYATELLLRADNGARYPFGSGITTGLVAAQVANPNLKWETAQQTNVGLDYGFRNNRITGTLDLYQKDTKDLLLSVPVPQPAVVTNQIQNVGSIRNRGVEAQIDADLWQSGQRSLSSGLVLTVERNEVVSLGTGTNFILTGVVSGQGQSGKFAQRLIPGKPVGTFWGAEYVGVNAQGQQLFNKYDVTRDAKGNETSRKLAGTTTAPSADDETIIGDANPAFSLGLRSNLTWHKLDASWLWRGEFGRDVFNNTALVYSTKSAISQGRNFMRSALSDPIGVKEPAIYSSKWIEDGSFVRLQNVTLGYSFNLPSMAGSRPARLYVSGDNLLLFTGYSGYDPEVFVRAGDDITGSASRGIDYLVYPRARTFTTGVRIQF</sequence>
<dbReference type="Gene3D" id="2.170.130.10">
    <property type="entry name" value="TonB-dependent receptor, plug domain"/>
    <property type="match status" value="1"/>
</dbReference>
<dbReference type="OrthoDB" id="9768177at2"/>
<evidence type="ECO:0000256" key="1">
    <source>
        <dbReference type="ARBA" id="ARBA00004571"/>
    </source>
</evidence>
<dbReference type="InterPro" id="IPR023996">
    <property type="entry name" value="TonB-dep_OMP_SusC/RagA"/>
</dbReference>
<feature type="chain" id="PRO_5004795969" evidence="10">
    <location>
        <begin position="24"/>
        <end position="1036"/>
    </location>
</feature>
<dbReference type="Pfam" id="PF00593">
    <property type="entry name" value="TonB_dep_Rec_b-barrel"/>
    <property type="match status" value="1"/>
</dbReference>
<dbReference type="KEGG" id="gba:J421_6238"/>
<evidence type="ECO:0000256" key="7">
    <source>
        <dbReference type="ARBA" id="ARBA00023237"/>
    </source>
</evidence>
<dbReference type="Gene3D" id="2.40.170.20">
    <property type="entry name" value="TonB-dependent receptor, beta-barrel domain"/>
    <property type="match status" value="1"/>
</dbReference>
<keyword evidence="10" id="KW-0732">Signal</keyword>
<gene>
    <name evidence="13" type="ORF">J421_6238</name>
</gene>
<dbReference type="eggNOG" id="COG4206">
    <property type="taxonomic scope" value="Bacteria"/>
</dbReference>
<evidence type="ECO:0000313" key="14">
    <source>
        <dbReference type="Proteomes" id="UP000019151"/>
    </source>
</evidence>
<dbReference type="InterPro" id="IPR023997">
    <property type="entry name" value="TonB-dep_OMP_SusC/RagA_CS"/>
</dbReference>
<evidence type="ECO:0000313" key="13">
    <source>
        <dbReference type="EMBL" id="AHG93773.1"/>
    </source>
</evidence>
<dbReference type="InterPro" id="IPR039426">
    <property type="entry name" value="TonB-dep_rcpt-like"/>
</dbReference>
<dbReference type="InParanoid" id="W0RW32"/>
<dbReference type="InterPro" id="IPR012910">
    <property type="entry name" value="Plug_dom"/>
</dbReference>
<proteinExistence type="inferred from homology"/>
<dbReference type="Proteomes" id="UP000019151">
    <property type="component" value="Plasmid 2"/>
</dbReference>
<organism evidence="13 14">
    <name type="scientific">Gemmatirosa kalamazoonensis</name>
    <dbReference type="NCBI Taxonomy" id="861299"/>
    <lineage>
        <taxon>Bacteria</taxon>
        <taxon>Pseudomonadati</taxon>
        <taxon>Gemmatimonadota</taxon>
        <taxon>Gemmatimonadia</taxon>
        <taxon>Gemmatimonadales</taxon>
        <taxon>Gemmatimonadaceae</taxon>
        <taxon>Gemmatirosa</taxon>
    </lineage>
</organism>
<comment type="similarity">
    <text evidence="8 9">Belongs to the TonB-dependent receptor family.</text>
</comment>
<keyword evidence="14" id="KW-1185">Reference proteome</keyword>
<dbReference type="InterPro" id="IPR000531">
    <property type="entry name" value="Beta-barrel_TonB"/>
</dbReference>
<keyword evidence="3 8" id="KW-1134">Transmembrane beta strand</keyword>
<reference evidence="13 14" key="1">
    <citation type="journal article" date="2014" name="Genome Announc.">
        <title>Genome Sequence and Methylome of Soil Bacterium Gemmatirosa kalamazoonensis KBS708T, a Member of the Rarely Cultivated Gemmatimonadetes Phylum.</title>
        <authorList>
            <person name="Debruyn J.M."/>
            <person name="Radosevich M."/>
            <person name="Wommack K.E."/>
            <person name="Polson S.W."/>
            <person name="Hauser L.J."/>
            <person name="Fawaz M.N."/>
            <person name="Korlach J."/>
            <person name="Tsai Y.C."/>
        </authorList>
    </citation>
    <scope>NUCLEOTIDE SEQUENCE [LARGE SCALE GENOMIC DNA]</scope>
    <source>
        <strain evidence="13 14">KBS708</strain>
        <plasmid evidence="14">Plasmid 2</plasmid>
    </source>
</reference>
<dbReference type="GO" id="GO:0030246">
    <property type="term" value="F:carbohydrate binding"/>
    <property type="evidence" value="ECO:0007669"/>
    <property type="project" value="InterPro"/>
</dbReference>
<dbReference type="PROSITE" id="PS52016">
    <property type="entry name" value="TONB_DEPENDENT_REC_3"/>
    <property type="match status" value="1"/>
</dbReference>
<dbReference type="AlphaFoldDB" id="W0RW32"/>
<dbReference type="InterPro" id="IPR037066">
    <property type="entry name" value="Plug_dom_sf"/>
</dbReference>
<dbReference type="SUPFAM" id="SSF49452">
    <property type="entry name" value="Starch-binding domain-like"/>
    <property type="match status" value="1"/>
</dbReference>
<accession>W0RW32</accession>
<protein>
    <submittedName>
        <fullName evidence="13">TonB-dependent outer membrane protein, SusC/RagA</fullName>
    </submittedName>
</protein>
<keyword evidence="4 8" id="KW-0812">Transmembrane</keyword>
<dbReference type="RefSeq" id="WP_104023557.1">
    <property type="nucleotide sequence ID" value="NZ_CP007130.1"/>
</dbReference>
<dbReference type="HOGENOM" id="CLU_004317_0_2_0"/>
<evidence type="ECO:0000256" key="9">
    <source>
        <dbReference type="RuleBase" id="RU003357"/>
    </source>
</evidence>
<dbReference type="Pfam" id="PF07715">
    <property type="entry name" value="Plug"/>
    <property type="match status" value="1"/>
</dbReference>
<evidence type="ECO:0000256" key="5">
    <source>
        <dbReference type="ARBA" id="ARBA00023077"/>
    </source>
</evidence>
<keyword evidence="7 8" id="KW-0998">Cell outer membrane</keyword>
<dbReference type="InterPro" id="IPR013784">
    <property type="entry name" value="Carb-bd-like_fold"/>
</dbReference>
<feature type="domain" description="TonB-dependent receptor plug" evidence="12">
    <location>
        <begin position="126"/>
        <end position="250"/>
    </location>
</feature>
<dbReference type="NCBIfam" id="TIGR04057">
    <property type="entry name" value="SusC_RagA_signa"/>
    <property type="match status" value="1"/>
</dbReference>
<evidence type="ECO:0000256" key="10">
    <source>
        <dbReference type="SAM" id="SignalP"/>
    </source>
</evidence>
<keyword evidence="6 8" id="KW-0472">Membrane</keyword>
<evidence type="ECO:0000259" key="12">
    <source>
        <dbReference type="Pfam" id="PF07715"/>
    </source>
</evidence>
<keyword evidence="2 8" id="KW-0813">Transport</keyword>
<evidence type="ECO:0000256" key="6">
    <source>
        <dbReference type="ARBA" id="ARBA00023136"/>
    </source>
</evidence>
<feature type="signal peptide" evidence="10">
    <location>
        <begin position="1"/>
        <end position="23"/>
    </location>
</feature>
<dbReference type="Pfam" id="PF13620">
    <property type="entry name" value="CarboxypepD_reg"/>
    <property type="match status" value="1"/>
</dbReference>
<dbReference type="Gene3D" id="2.60.40.1120">
    <property type="entry name" value="Carboxypeptidase-like, regulatory domain"/>
    <property type="match status" value="1"/>
</dbReference>
<dbReference type="EMBL" id="CP007130">
    <property type="protein sequence ID" value="AHG93773.1"/>
    <property type="molecule type" value="Genomic_DNA"/>
</dbReference>
<keyword evidence="13" id="KW-0614">Plasmid</keyword>
<dbReference type="PATRIC" id="fig|861299.3.peg.6304"/>
<evidence type="ECO:0000256" key="3">
    <source>
        <dbReference type="ARBA" id="ARBA00022452"/>
    </source>
</evidence>
<evidence type="ECO:0000256" key="4">
    <source>
        <dbReference type="ARBA" id="ARBA00022692"/>
    </source>
</evidence>
<feature type="domain" description="TonB-dependent receptor-like beta-barrel" evidence="11">
    <location>
        <begin position="350"/>
        <end position="988"/>
    </location>
</feature>
<dbReference type="NCBIfam" id="TIGR04056">
    <property type="entry name" value="OMP_RagA_SusC"/>
    <property type="match status" value="1"/>
</dbReference>
<dbReference type="InterPro" id="IPR036942">
    <property type="entry name" value="Beta-barrel_TonB_sf"/>
</dbReference>
<geneLocation type="plasmid" evidence="13 14">
    <name>2</name>
</geneLocation>
<name>W0RW32_9BACT</name>
<dbReference type="SUPFAM" id="SSF56935">
    <property type="entry name" value="Porins"/>
    <property type="match status" value="1"/>
</dbReference>
<evidence type="ECO:0000256" key="2">
    <source>
        <dbReference type="ARBA" id="ARBA00022448"/>
    </source>
</evidence>
<comment type="subcellular location">
    <subcellularLocation>
        <location evidence="1 8">Cell outer membrane</location>
        <topology evidence="1 8">Multi-pass membrane protein</topology>
    </subcellularLocation>
</comment>
<evidence type="ECO:0000256" key="8">
    <source>
        <dbReference type="PROSITE-ProRule" id="PRU01360"/>
    </source>
</evidence>
<evidence type="ECO:0000259" key="11">
    <source>
        <dbReference type="Pfam" id="PF00593"/>
    </source>
</evidence>
<dbReference type="GO" id="GO:0009279">
    <property type="term" value="C:cell outer membrane"/>
    <property type="evidence" value="ECO:0007669"/>
    <property type="project" value="UniProtKB-SubCell"/>
</dbReference>
<keyword evidence="5 9" id="KW-0798">TonB box</keyword>